<dbReference type="EMBL" id="JAPDMZ010000462">
    <property type="protein sequence ID" value="KAK0542726.1"/>
    <property type="molecule type" value="Genomic_DNA"/>
</dbReference>
<evidence type="ECO:0000256" key="1">
    <source>
        <dbReference type="SAM" id="MobiDB-lite"/>
    </source>
</evidence>
<evidence type="ECO:0000313" key="3">
    <source>
        <dbReference type="EMBL" id="KAK0542726.1"/>
    </source>
</evidence>
<evidence type="ECO:0000256" key="2">
    <source>
        <dbReference type="SAM" id="SignalP"/>
    </source>
</evidence>
<feature type="compositionally biased region" description="Low complexity" evidence="1">
    <location>
        <begin position="59"/>
        <end position="100"/>
    </location>
</feature>
<organism evidence="3 4">
    <name type="scientific">Tilletia horrida</name>
    <dbReference type="NCBI Taxonomy" id="155126"/>
    <lineage>
        <taxon>Eukaryota</taxon>
        <taxon>Fungi</taxon>
        <taxon>Dikarya</taxon>
        <taxon>Basidiomycota</taxon>
        <taxon>Ustilaginomycotina</taxon>
        <taxon>Exobasidiomycetes</taxon>
        <taxon>Tilletiales</taxon>
        <taxon>Tilletiaceae</taxon>
        <taxon>Tilletia</taxon>
    </lineage>
</organism>
<comment type="caution">
    <text evidence="3">The sequence shown here is derived from an EMBL/GenBank/DDBJ whole genome shotgun (WGS) entry which is preliminary data.</text>
</comment>
<accession>A0AAN6GIF4</accession>
<sequence length="124" mass="11561">MKFAVASILALAAGAAAVPAPKFTNGQVIVVGWGPYAASVTYDHGTFVGAGASSPFGAASAGANNGPSASATATASSPFGSAGAGAGIKPPGASASAGSPFGHHGTTKGSTVSVTTKPKATTRA</sequence>
<feature type="signal peptide" evidence="2">
    <location>
        <begin position="1"/>
        <end position="17"/>
    </location>
</feature>
<dbReference type="AlphaFoldDB" id="A0AAN6GIF4"/>
<protein>
    <submittedName>
        <fullName evidence="3">Uncharacterized protein</fullName>
    </submittedName>
</protein>
<evidence type="ECO:0000313" key="4">
    <source>
        <dbReference type="Proteomes" id="UP001176517"/>
    </source>
</evidence>
<keyword evidence="4" id="KW-1185">Reference proteome</keyword>
<keyword evidence="2" id="KW-0732">Signal</keyword>
<proteinExistence type="predicted"/>
<feature type="chain" id="PRO_5043030969" evidence="2">
    <location>
        <begin position="18"/>
        <end position="124"/>
    </location>
</feature>
<feature type="region of interest" description="Disordered" evidence="1">
    <location>
        <begin position="59"/>
        <end position="124"/>
    </location>
</feature>
<dbReference type="Proteomes" id="UP001176517">
    <property type="component" value="Unassembled WGS sequence"/>
</dbReference>
<gene>
    <name evidence="3" type="ORF">OC846_006653</name>
</gene>
<feature type="compositionally biased region" description="Low complexity" evidence="1">
    <location>
        <begin position="107"/>
        <end position="117"/>
    </location>
</feature>
<reference evidence="3" key="1">
    <citation type="journal article" date="2023" name="PhytoFront">
        <title>Draft Genome Resources of Seven Strains of Tilletia horrida, Causal Agent of Kernel Smut of Rice.</title>
        <authorList>
            <person name="Khanal S."/>
            <person name="Antony Babu S."/>
            <person name="Zhou X.G."/>
        </authorList>
    </citation>
    <scope>NUCLEOTIDE SEQUENCE</scope>
    <source>
        <strain evidence="3">TX6</strain>
    </source>
</reference>
<name>A0AAN6GIF4_9BASI</name>